<dbReference type="AlphaFoldDB" id="A0A1G8GZQ0"/>
<evidence type="ECO:0000313" key="2">
    <source>
        <dbReference type="EMBL" id="SDH99824.1"/>
    </source>
</evidence>
<name>A0A1G8GZQ0_9RHOB</name>
<dbReference type="STRING" id="490829.SAMN05421850_101293"/>
<organism evidence="2 3">
    <name type="scientific">Lutimaribacter saemankumensis</name>
    <dbReference type="NCBI Taxonomy" id="490829"/>
    <lineage>
        <taxon>Bacteria</taxon>
        <taxon>Pseudomonadati</taxon>
        <taxon>Pseudomonadota</taxon>
        <taxon>Alphaproteobacteria</taxon>
        <taxon>Rhodobacterales</taxon>
        <taxon>Roseobacteraceae</taxon>
        <taxon>Lutimaribacter</taxon>
    </lineage>
</organism>
<feature type="region of interest" description="Disordered" evidence="1">
    <location>
        <begin position="1"/>
        <end position="58"/>
    </location>
</feature>
<dbReference type="Proteomes" id="UP000199340">
    <property type="component" value="Unassembled WGS sequence"/>
</dbReference>
<evidence type="ECO:0000313" key="3">
    <source>
        <dbReference type="Proteomes" id="UP000199340"/>
    </source>
</evidence>
<dbReference type="EMBL" id="FNEB01000001">
    <property type="protein sequence ID" value="SDH99824.1"/>
    <property type="molecule type" value="Genomic_DNA"/>
</dbReference>
<dbReference type="RefSeq" id="WP_090025778.1">
    <property type="nucleotide sequence ID" value="NZ_FNEB01000001.1"/>
</dbReference>
<feature type="compositionally biased region" description="Basic residues" evidence="1">
    <location>
        <begin position="48"/>
        <end position="58"/>
    </location>
</feature>
<accession>A0A1G8GZQ0</accession>
<protein>
    <recommendedName>
        <fullName evidence="4">DUF4169 domain-containing protein</fullName>
    </recommendedName>
</protein>
<evidence type="ECO:0008006" key="4">
    <source>
        <dbReference type="Google" id="ProtNLM"/>
    </source>
</evidence>
<dbReference type="OrthoDB" id="7192657at2"/>
<keyword evidence="3" id="KW-1185">Reference proteome</keyword>
<feature type="compositionally biased region" description="Basic residues" evidence="1">
    <location>
        <begin position="9"/>
        <end position="19"/>
    </location>
</feature>
<feature type="compositionally biased region" description="Basic and acidic residues" evidence="1">
    <location>
        <begin position="37"/>
        <end position="47"/>
    </location>
</feature>
<reference evidence="2 3" key="1">
    <citation type="submission" date="2016-10" db="EMBL/GenBank/DDBJ databases">
        <authorList>
            <person name="de Groot N.N."/>
        </authorList>
    </citation>
    <scope>NUCLEOTIDE SEQUENCE [LARGE SCALE GENOMIC DNA]</scope>
    <source>
        <strain evidence="2 3">DSM 28010</strain>
    </source>
</reference>
<proteinExistence type="predicted"/>
<gene>
    <name evidence="2" type="ORF">SAMN05421850_101293</name>
</gene>
<evidence type="ECO:0000256" key="1">
    <source>
        <dbReference type="SAM" id="MobiDB-lite"/>
    </source>
</evidence>
<dbReference type="InterPro" id="IPR025227">
    <property type="entry name" value="DUF4169"/>
</dbReference>
<dbReference type="Pfam" id="PF13770">
    <property type="entry name" value="DUF4169"/>
    <property type="match status" value="1"/>
</dbReference>
<sequence>MSEIVNLNKARKARAKSRDKRQADENAVKFGRSKGAKARDKAEADRLRSRHDGHKRDE</sequence>